<dbReference type="PROSITE" id="PS01229">
    <property type="entry name" value="COF_2"/>
    <property type="match status" value="1"/>
</dbReference>
<dbReference type="AlphaFoldDB" id="A0A0M5KC67"/>
<keyword evidence="2" id="KW-1185">Reference proteome</keyword>
<dbReference type="KEGG" id="scj:SCANT_v1c01330"/>
<dbReference type="NCBIfam" id="TIGR00099">
    <property type="entry name" value="Cof-subfamily"/>
    <property type="match status" value="1"/>
</dbReference>
<proteinExistence type="predicted"/>
<dbReference type="GO" id="GO:0016791">
    <property type="term" value="F:phosphatase activity"/>
    <property type="evidence" value="ECO:0007669"/>
    <property type="project" value="UniProtKB-ARBA"/>
</dbReference>
<dbReference type="RefSeq" id="WP_053945819.1">
    <property type="nucleotide sequence ID" value="NZ_CP012622.1"/>
</dbReference>
<dbReference type="NCBIfam" id="TIGR01484">
    <property type="entry name" value="HAD-SF-IIB"/>
    <property type="match status" value="1"/>
</dbReference>
<gene>
    <name evidence="1" type="primary">had</name>
    <name evidence="1" type="ORF">SCANT_v1c01330</name>
</gene>
<reference evidence="1 2" key="1">
    <citation type="journal article" date="2015" name="Genome Announc.">
        <title>Complete Genome Sequence of Spiroplasma cantharicola CC-1T (DSM 21588), a Bacterium Isolated from Soldier Beetle (Cantharis carolinus).</title>
        <authorList>
            <person name="Lo W.S."/>
            <person name="Liu P.Y."/>
            <person name="Kuo C.H."/>
        </authorList>
    </citation>
    <scope>NUCLEOTIDE SEQUENCE [LARGE SCALE GENOMIC DNA]</scope>
    <source>
        <strain evidence="1 2">CC-1</strain>
    </source>
</reference>
<dbReference type="InterPro" id="IPR036412">
    <property type="entry name" value="HAD-like_sf"/>
</dbReference>
<evidence type="ECO:0000313" key="1">
    <source>
        <dbReference type="EMBL" id="ALD66043.1"/>
    </source>
</evidence>
<dbReference type="Gene3D" id="3.30.1240.10">
    <property type="match status" value="1"/>
</dbReference>
<dbReference type="Proteomes" id="UP000063919">
    <property type="component" value="Chromosome"/>
</dbReference>
<dbReference type="PATRIC" id="fig|362837.3.peg.134"/>
<dbReference type="PANTHER" id="PTHR10000:SF8">
    <property type="entry name" value="HAD SUPERFAMILY HYDROLASE-LIKE, TYPE 3"/>
    <property type="match status" value="1"/>
</dbReference>
<protein>
    <submittedName>
        <fullName evidence="1">HAD superfamily hydrolase</fullName>
    </submittedName>
</protein>
<dbReference type="OrthoDB" id="384659at2"/>
<dbReference type="CDD" id="cd07516">
    <property type="entry name" value="HAD_Pase"/>
    <property type="match status" value="1"/>
</dbReference>
<dbReference type="Pfam" id="PF08282">
    <property type="entry name" value="Hydrolase_3"/>
    <property type="match status" value="1"/>
</dbReference>
<sequence>MIKLIALDIDGTLVKRRNVVSKKNIKAIKEARKKGIKICIATGRNISRAKNIAKAIGLDSAQEFLISLNGGATFKYNENAEPIMVEEHLFELEDFKFIYDVAKENKLSCFSYAKDPNIAYILKRDLFTYVLKKFSHRKLIKYNRETVKDTSYKIVVYGKPKGISTLKNKLKDKEFEMFSWSYVPHSSNVEINPKGVDKLYSLQNVAKSYGIKAEEIMYFGDSDNDQKALQWAGQGIAMGNSKKHLKEIATDSTKTNKKHGVGYWIQKTILV</sequence>
<dbReference type="InterPro" id="IPR006379">
    <property type="entry name" value="HAD-SF_hydro_IIB"/>
</dbReference>
<dbReference type="GO" id="GO:0000287">
    <property type="term" value="F:magnesium ion binding"/>
    <property type="evidence" value="ECO:0007669"/>
    <property type="project" value="TreeGrafter"/>
</dbReference>
<dbReference type="InterPro" id="IPR023214">
    <property type="entry name" value="HAD_sf"/>
</dbReference>
<dbReference type="InterPro" id="IPR000150">
    <property type="entry name" value="Cof"/>
</dbReference>
<dbReference type="PANTHER" id="PTHR10000">
    <property type="entry name" value="PHOSPHOSERINE PHOSPHATASE"/>
    <property type="match status" value="1"/>
</dbReference>
<dbReference type="SFLD" id="SFLDS00003">
    <property type="entry name" value="Haloacid_Dehalogenase"/>
    <property type="match status" value="1"/>
</dbReference>
<dbReference type="EMBL" id="CP012622">
    <property type="protein sequence ID" value="ALD66043.1"/>
    <property type="molecule type" value="Genomic_DNA"/>
</dbReference>
<name>A0A0M5KC67_9MOLU</name>
<dbReference type="Gene3D" id="3.40.50.1000">
    <property type="entry name" value="HAD superfamily/HAD-like"/>
    <property type="match status" value="1"/>
</dbReference>
<evidence type="ECO:0000313" key="2">
    <source>
        <dbReference type="Proteomes" id="UP000063919"/>
    </source>
</evidence>
<dbReference type="SFLD" id="SFLDG01140">
    <property type="entry name" value="C2.B:_Phosphomannomutase_and_P"/>
    <property type="match status" value="1"/>
</dbReference>
<accession>A0A0M5KC67</accession>
<organism evidence="1 2">
    <name type="scientific">Spiroplasma cantharicola</name>
    <dbReference type="NCBI Taxonomy" id="362837"/>
    <lineage>
        <taxon>Bacteria</taxon>
        <taxon>Bacillati</taxon>
        <taxon>Mycoplasmatota</taxon>
        <taxon>Mollicutes</taxon>
        <taxon>Entomoplasmatales</taxon>
        <taxon>Spiroplasmataceae</taxon>
        <taxon>Spiroplasma</taxon>
    </lineage>
</organism>
<dbReference type="STRING" id="362837.SCANT_v1c01330"/>
<keyword evidence="1" id="KW-0378">Hydrolase</keyword>
<dbReference type="GO" id="GO:0005829">
    <property type="term" value="C:cytosol"/>
    <property type="evidence" value="ECO:0007669"/>
    <property type="project" value="TreeGrafter"/>
</dbReference>
<dbReference type="SUPFAM" id="SSF56784">
    <property type="entry name" value="HAD-like"/>
    <property type="match status" value="1"/>
</dbReference>